<sequence length="197" mass="21012">MKIGNQKFLALAFCLSLLFTNANAAVENLSVDNSSYSNAQYLGNLSAQILMNVFGVRGSVYSGQINDNDNADFYSFDINAPTTLKLSVFTPAGPIFNNDPVLGLYDANGVQLAFDDDSGAGWDSFLQYAIGAPGRYIAAVSGYDDTSFAGGGDSNFLYNLQAEIAIVQGNPVPVPGAFWLMGSSLLGLASFRRKRTL</sequence>
<reference key="2">
    <citation type="submission" date="2011-05" db="EMBL/GenBank/DDBJ databases">
        <title>Complete genome sequence of the aerobic marine methanotroph Methylomonas methanica MC09.</title>
        <authorList>
            <person name="Boden R."/>
            <person name="Cunliffe M."/>
            <person name="Scanlan J."/>
            <person name="Moussard H."/>
            <person name="Kits K.D."/>
            <person name="Klotz M."/>
            <person name="Jetten M."/>
            <person name="Vuilleumier S."/>
            <person name="Han J."/>
            <person name="Peters L."/>
            <person name="Mikhailova N."/>
            <person name="Teshima H."/>
            <person name="Tapia R."/>
            <person name="Kyrpides N."/>
            <person name="Ivanova N."/>
            <person name="Pagani I."/>
            <person name="Cheng J.-F."/>
            <person name="Goodwin L."/>
            <person name="Han C."/>
            <person name="Hauser L."/>
            <person name="Land M."/>
            <person name="Lapidus A."/>
            <person name="Lucas S."/>
            <person name="Pitluck S."/>
            <person name="Woyke T."/>
            <person name="Stein L.Y."/>
            <person name="Murrell C."/>
        </authorList>
    </citation>
    <scope>NUCLEOTIDE SEQUENCE</scope>
    <source>
        <strain>MC09</strain>
    </source>
</reference>
<keyword evidence="1" id="KW-0732">Signal</keyword>
<protein>
    <submittedName>
        <fullName evidence="2">Peptidase domain protein</fullName>
    </submittedName>
</protein>
<reference evidence="2 3" key="1">
    <citation type="journal article" date="2011" name="J. Bacteriol.">
        <title>Complete Genome Sequence of the Aerobic Marine Methanotroph Methylomonas methanica MC09.</title>
        <authorList>
            <person name="Boden R."/>
            <person name="Cunliffe M."/>
            <person name="Scanlan J."/>
            <person name="Moussard H."/>
            <person name="Kits K.D."/>
            <person name="Klotz M.G."/>
            <person name="Jetten M.S."/>
            <person name="Vuilleumier S."/>
            <person name="Han J."/>
            <person name="Peters L."/>
            <person name="Mikhailova N."/>
            <person name="Teshima H."/>
            <person name="Tapia R."/>
            <person name="Kyrpides N."/>
            <person name="Ivanova N."/>
            <person name="Pagani I."/>
            <person name="Cheng J.F."/>
            <person name="Goodwin L."/>
            <person name="Han C."/>
            <person name="Hauser L."/>
            <person name="Land M.L."/>
            <person name="Lapidus A."/>
            <person name="Lucas S."/>
            <person name="Pitluck S."/>
            <person name="Woyke T."/>
            <person name="Stein L."/>
            <person name="Murrell J.C."/>
        </authorList>
    </citation>
    <scope>NUCLEOTIDE SEQUENCE [LARGE SCALE GENOMIC DNA]</scope>
    <source>
        <strain evidence="2 3">MC09</strain>
    </source>
</reference>
<keyword evidence="3" id="KW-1185">Reference proteome</keyword>
<feature type="signal peptide" evidence="1">
    <location>
        <begin position="1"/>
        <end position="24"/>
    </location>
</feature>
<evidence type="ECO:0000313" key="2">
    <source>
        <dbReference type="EMBL" id="AEG00331.1"/>
    </source>
</evidence>
<dbReference type="STRING" id="857087.Metme_1915"/>
<dbReference type="HOGENOM" id="CLU_1382709_0_0_6"/>
<dbReference type="SUPFAM" id="SSF89260">
    <property type="entry name" value="Collagen-binding domain"/>
    <property type="match status" value="1"/>
</dbReference>
<reference evidence="3" key="3">
    <citation type="submission" date="2011-05" db="EMBL/GenBank/DDBJ databases">
        <title>Complete sequence of Methylomonas methanica MC09.</title>
        <authorList>
            <consortium name="US DOE Joint Genome Institute"/>
            <person name="Lucas S."/>
            <person name="Han J."/>
            <person name="Lapidus A."/>
            <person name="Cheng J.-F."/>
            <person name="Goodwin L."/>
            <person name="Pitluck S."/>
            <person name="Peters L."/>
            <person name="Mikhailova N."/>
            <person name="Teshima H."/>
            <person name="Han C."/>
            <person name="Tapia R."/>
            <person name="Land M."/>
            <person name="Hauser L."/>
            <person name="Kyrpides N."/>
            <person name="Ivanova N."/>
            <person name="Pagani I."/>
            <person name="Stein L."/>
            <person name="Woyke T."/>
        </authorList>
    </citation>
    <scope>NUCLEOTIDE SEQUENCE [LARGE SCALE GENOMIC DNA]</scope>
    <source>
        <strain evidence="3">MC09</strain>
    </source>
</reference>
<dbReference type="KEGG" id="mmt:Metme_1915"/>
<dbReference type="EMBL" id="CP002738">
    <property type="protein sequence ID" value="AEG00331.1"/>
    <property type="molecule type" value="Genomic_DNA"/>
</dbReference>
<dbReference type="OrthoDB" id="5572853at2"/>
<organism evidence="2 3">
    <name type="scientific">Methylomonas methanica (strain DSM 25384 / MC09)</name>
    <dbReference type="NCBI Taxonomy" id="857087"/>
    <lineage>
        <taxon>Bacteria</taxon>
        <taxon>Pseudomonadati</taxon>
        <taxon>Pseudomonadota</taxon>
        <taxon>Gammaproteobacteria</taxon>
        <taxon>Methylococcales</taxon>
        <taxon>Methylococcaceae</taxon>
        <taxon>Methylomonas</taxon>
    </lineage>
</organism>
<dbReference type="NCBIfam" id="NF038127">
    <property type="entry name" value="FDP_fam"/>
    <property type="match status" value="1"/>
</dbReference>
<dbReference type="Gene3D" id="2.60.120.380">
    <property type="match status" value="1"/>
</dbReference>
<dbReference type="RefSeq" id="WP_013818582.1">
    <property type="nucleotide sequence ID" value="NC_015572.1"/>
</dbReference>
<evidence type="ECO:0000256" key="1">
    <source>
        <dbReference type="SAM" id="SignalP"/>
    </source>
</evidence>
<accession>G0A4B5</accession>
<dbReference type="Proteomes" id="UP000008888">
    <property type="component" value="Chromosome"/>
</dbReference>
<gene>
    <name evidence="2" type="ordered locus">Metme_1915</name>
</gene>
<name>G0A4B5_METMM</name>
<dbReference type="AlphaFoldDB" id="G0A4B5"/>
<evidence type="ECO:0000313" key="3">
    <source>
        <dbReference type="Proteomes" id="UP000008888"/>
    </source>
</evidence>
<feature type="chain" id="PRO_5003396437" evidence="1">
    <location>
        <begin position="25"/>
        <end position="197"/>
    </location>
</feature>
<proteinExistence type="predicted"/>